<organism evidence="3 4">
    <name type="scientific">Didymella exigua CBS 183.55</name>
    <dbReference type="NCBI Taxonomy" id="1150837"/>
    <lineage>
        <taxon>Eukaryota</taxon>
        <taxon>Fungi</taxon>
        <taxon>Dikarya</taxon>
        <taxon>Ascomycota</taxon>
        <taxon>Pezizomycotina</taxon>
        <taxon>Dothideomycetes</taxon>
        <taxon>Pleosporomycetidae</taxon>
        <taxon>Pleosporales</taxon>
        <taxon>Pleosporineae</taxon>
        <taxon>Didymellaceae</taxon>
        <taxon>Didymella</taxon>
    </lineage>
</organism>
<feature type="compositionally biased region" description="Polar residues" evidence="1">
    <location>
        <begin position="67"/>
        <end position="80"/>
    </location>
</feature>
<evidence type="ECO:0000259" key="2">
    <source>
        <dbReference type="Pfam" id="PF10469"/>
    </source>
</evidence>
<dbReference type="Pfam" id="PF10469">
    <property type="entry name" value="AKAP7_NLS"/>
    <property type="match status" value="1"/>
</dbReference>
<sequence length="360" mass="39243">MVTATTVTKIRPRYLMLRTPILRQATKHSHSTRFIMGKKKNNLAYNDFTEDTRYVKNNDTNIQTTLHSASPLSRTISHPSPQHPNSTPNPRNPRTKPLTHFLALPLVTPTNRPHLASALADLKKDVQQLTRVPPAAVRPVGALHLTLGVMALSGAQLSNVVAVLEGLDLAALLRAATTTAALDQHTPTPTLTLTLRGLLPMHLPRATSVLYAEPVDATGRLVRFGEGVRSAFEERGCVCRDARALRVHATVLNTVYARPKRGKKAAGSSGEGAGGGLMQGVDGGVEEAQARGRDDRGADAQSWGKFDASGLIEKYRDFVWAEDVRIDRVQICKMGAQKIVDEETGEVVDERYEIVAEKTM</sequence>
<reference evidence="3" key="1">
    <citation type="journal article" date="2020" name="Stud. Mycol.">
        <title>101 Dothideomycetes genomes: a test case for predicting lifestyles and emergence of pathogens.</title>
        <authorList>
            <person name="Haridas S."/>
            <person name="Albert R."/>
            <person name="Binder M."/>
            <person name="Bloem J."/>
            <person name="Labutti K."/>
            <person name="Salamov A."/>
            <person name="Andreopoulos B."/>
            <person name="Baker S."/>
            <person name="Barry K."/>
            <person name="Bills G."/>
            <person name="Bluhm B."/>
            <person name="Cannon C."/>
            <person name="Castanera R."/>
            <person name="Culley D."/>
            <person name="Daum C."/>
            <person name="Ezra D."/>
            <person name="Gonzalez J."/>
            <person name="Henrissat B."/>
            <person name="Kuo A."/>
            <person name="Liang C."/>
            <person name="Lipzen A."/>
            <person name="Lutzoni F."/>
            <person name="Magnuson J."/>
            <person name="Mondo S."/>
            <person name="Nolan M."/>
            <person name="Ohm R."/>
            <person name="Pangilinan J."/>
            <person name="Park H.-J."/>
            <person name="Ramirez L."/>
            <person name="Alfaro M."/>
            <person name="Sun H."/>
            <person name="Tritt A."/>
            <person name="Yoshinaga Y."/>
            <person name="Zwiers L.-H."/>
            <person name="Turgeon B."/>
            <person name="Goodwin S."/>
            <person name="Spatafora J."/>
            <person name="Crous P."/>
            <person name="Grigoriev I."/>
        </authorList>
    </citation>
    <scope>NUCLEOTIDE SEQUENCE</scope>
    <source>
        <strain evidence="3">CBS 183.55</strain>
    </source>
</reference>
<dbReference type="OrthoDB" id="277832at2759"/>
<dbReference type="InterPro" id="IPR009210">
    <property type="entry name" value="ASCC1"/>
</dbReference>
<dbReference type="Proteomes" id="UP000800082">
    <property type="component" value="Unassembled WGS sequence"/>
</dbReference>
<keyword evidence="4" id="KW-1185">Reference proteome</keyword>
<feature type="region of interest" description="Disordered" evidence="1">
    <location>
        <begin position="67"/>
        <end position="96"/>
    </location>
</feature>
<dbReference type="AlphaFoldDB" id="A0A6A5RG95"/>
<dbReference type="GO" id="GO:0005634">
    <property type="term" value="C:nucleus"/>
    <property type="evidence" value="ECO:0007669"/>
    <property type="project" value="TreeGrafter"/>
</dbReference>
<dbReference type="Gene3D" id="3.90.1140.10">
    <property type="entry name" value="Cyclic phosphodiesterase"/>
    <property type="match status" value="1"/>
</dbReference>
<evidence type="ECO:0000313" key="4">
    <source>
        <dbReference type="Proteomes" id="UP000800082"/>
    </source>
</evidence>
<dbReference type="EMBL" id="ML978991">
    <property type="protein sequence ID" value="KAF1924647.1"/>
    <property type="molecule type" value="Genomic_DNA"/>
</dbReference>
<evidence type="ECO:0000256" key="1">
    <source>
        <dbReference type="SAM" id="MobiDB-lite"/>
    </source>
</evidence>
<feature type="domain" description="A-kinase anchor protein 7-like phosphoesterase" evidence="2">
    <location>
        <begin position="99"/>
        <end position="338"/>
    </location>
</feature>
<evidence type="ECO:0000313" key="3">
    <source>
        <dbReference type="EMBL" id="KAF1924647.1"/>
    </source>
</evidence>
<protein>
    <recommendedName>
        <fullName evidence="2">A-kinase anchor protein 7-like phosphoesterase domain-containing protein</fullName>
    </recommendedName>
</protein>
<dbReference type="GeneID" id="54351445"/>
<accession>A0A6A5RG95</accession>
<dbReference type="InterPro" id="IPR019510">
    <property type="entry name" value="AKAP7-like_phosphoesterase"/>
</dbReference>
<dbReference type="RefSeq" id="XP_033444899.1">
    <property type="nucleotide sequence ID" value="XM_033593777.1"/>
</dbReference>
<dbReference type="GO" id="GO:0006307">
    <property type="term" value="P:DNA alkylation repair"/>
    <property type="evidence" value="ECO:0007669"/>
    <property type="project" value="InterPro"/>
</dbReference>
<name>A0A6A5RG95_9PLEO</name>
<dbReference type="PANTHER" id="PTHR13360">
    <property type="entry name" value="ACTIVATING SIGNAL COINTEGRATOR 1 COMPLEX SUBUNIT 1"/>
    <property type="match status" value="1"/>
</dbReference>
<dbReference type="PANTHER" id="PTHR13360:SF1">
    <property type="entry name" value="ACTIVATING SIGNAL COINTEGRATOR 1 COMPLEX SUBUNIT 1"/>
    <property type="match status" value="1"/>
</dbReference>
<dbReference type="GO" id="GO:0006355">
    <property type="term" value="P:regulation of DNA-templated transcription"/>
    <property type="evidence" value="ECO:0007669"/>
    <property type="project" value="TreeGrafter"/>
</dbReference>
<proteinExistence type="predicted"/>
<gene>
    <name evidence="3" type="ORF">M421DRAFT_424531</name>
</gene>